<reference evidence="1" key="1">
    <citation type="journal article" date="2023" name="Science">
        <title>Genome structures resolve the early diversification of teleost fishes.</title>
        <authorList>
            <person name="Parey E."/>
            <person name="Louis A."/>
            <person name="Montfort J."/>
            <person name="Bouchez O."/>
            <person name="Roques C."/>
            <person name="Iampietro C."/>
            <person name="Lluch J."/>
            <person name="Castinel A."/>
            <person name="Donnadieu C."/>
            <person name="Desvignes T."/>
            <person name="Floi Bucao C."/>
            <person name="Jouanno E."/>
            <person name="Wen M."/>
            <person name="Mejri S."/>
            <person name="Dirks R."/>
            <person name="Jansen H."/>
            <person name="Henkel C."/>
            <person name="Chen W.J."/>
            <person name="Zahm M."/>
            <person name="Cabau C."/>
            <person name="Klopp C."/>
            <person name="Thompson A.W."/>
            <person name="Robinson-Rechavi M."/>
            <person name="Braasch I."/>
            <person name="Lecointre G."/>
            <person name="Bobe J."/>
            <person name="Postlethwait J.H."/>
            <person name="Berthelot C."/>
            <person name="Roest Crollius H."/>
            <person name="Guiguen Y."/>
        </authorList>
    </citation>
    <scope>NUCLEOTIDE SEQUENCE</scope>
    <source>
        <strain evidence="1">WJC10195</strain>
    </source>
</reference>
<organism evidence="1 2">
    <name type="scientific">Synaphobranchus kaupii</name>
    <name type="common">Kaup's arrowtooth eel</name>
    <dbReference type="NCBI Taxonomy" id="118154"/>
    <lineage>
        <taxon>Eukaryota</taxon>
        <taxon>Metazoa</taxon>
        <taxon>Chordata</taxon>
        <taxon>Craniata</taxon>
        <taxon>Vertebrata</taxon>
        <taxon>Euteleostomi</taxon>
        <taxon>Actinopterygii</taxon>
        <taxon>Neopterygii</taxon>
        <taxon>Teleostei</taxon>
        <taxon>Anguilliformes</taxon>
        <taxon>Synaphobranchidae</taxon>
        <taxon>Synaphobranchus</taxon>
    </lineage>
</organism>
<keyword evidence="2" id="KW-1185">Reference proteome</keyword>
<evidence type="ECO:0000313" key="2">
    <source>
        <dbReference type="Proteomes" id="UP001152622"/>
    </source>
</evidence>
<name>A0A9Q1GBI1_SYNKA</name>
<dbReference type="EMBL" id="JAINUF010000001">
    <property type="protein sequence ID" value="KAJ8380977.1"/>
    <property type="molecule type" value="Genomic_DNA"/>
</dbReference>
<sequence>MVTLHFLVSVVKPQPWKEVTTSMQPKRCATVAPVASPVLLCRPRVVYQSRPSHAESLNGGVRGRDSLSLEGERLSLVRSGICTGLSLPGLSPGLETVKAAISVTLLALVFSPNEEDPAAAWLVGGERPPFWKMTIPRDTEARLHLHAGYPLSFIMLTTLEIFEYSVPAKHELWRLWALLLPRENAEFHFSRQSARLTLKERPFRYADSSQIHFSGMGFGFICLGV</sequence>
<proteinExistence type="predicted"/>
<evidence type="ECO:0000313" key="1">
    <source>
        <dbReference type="EMBL" id="KAJ8380977.1"/>
    </source>
</evidence>
<dbReference type="AlphaFoldDB" id="A0A9Q1GBI1"/>
<comment type="caution">
    <text evidence="1">The sequence shown here is derived from an EMBL/GenBank/DDBJ whole genome shotgun (WGS) entry which is preliminary data.</text>
</comment>
<protein>
    <submittedName>
        <fullName evidence="1">Uncharacterized protein</fullName>
    </submittedName>
</protein>
<gene>
    <name evidence="1" type="ORF">SKAU_G00017550</name>
</gene>
<dbReference type="Proteomes" id="UP001152622">
    <property type="component" value="Chromosome 1"/>
</dbReference>
<accession>A0A9Q1GBI1</accession>